<dbReference type="EMBL" id="VSSQ01060849">
    <property type="protein sequence ID" value="MPN14247.1"/>
    <property type="molecule type" value="Genomic_DNA"/>
</dbReference>
<name>A0A645FIR4_9ZZZZ</name>
<gene>
    <name evidence="1" type="ORF">SDC9_161573</name>
</gene>
<dbReference type="InterPro" id="IPR036388">
    <property type="entry name" value="WH-like_DNA-bd_sf"/>
</dbReference>
<dbReference type="InterPro" id="IPR036390">
    <property type="entry name" value="WH_DNA-bd_sf"/>
</dbReference>
<evidence type="ECO:0008006" key="2">
    <source>
        <dbReference type="Google" id="ProtNLM"/>
    </source>
</evidence>
<dbReference type="Gene3D" id="1.10.10.10">
    <property type="entry name" value="Winged helix-like DNA-binding domain superfamily/Winged helix DNA-binding domain"/>
    <property type="match status" value="1"/>
</dbReference>
<protein>
    <recommendedName>
        <fullName evidence="2">HTH deoR-type domain-containing protein</fullName>
    </recommendedName>
</protein>
<proteinExistence type="predicted"/>
<sequence>MLPLYSEGYDIRRLFSLEEYFDRNAEDYYNTLQLIHQKSSDIFKRDMTEWIEYFTQALAVELSRVKEKVQSLSRDIKLKQKLGGKQVHLSERQIKLVEYMQQFGGLRMPDAQQLLPMVSDDTIWRDLKKLIDDKVIEKRGSTKGAYYCLTSA</sequence>
<accession>A0A645FIR4</accession>
<dbReference type="SUPFAM" id="SSF46785">
    <property type="entry name" value="Winged helix' DNA-binding domain"/>
    <property type="match status" value="1"/>
</dbReference>
<organism evidence="1">
    <name type="scientific">bioreactor metagenome</name>
    <dbReference type="NCBI Taxonomy" id="1076179"/>
    <lineage>
        <taxon>unclassified sequences</taxon>
        <taxon>metagenomes</taxon>
        <taxon>ecological metagenomes</taxon>
    </lineage>
</organism>
<reference evidence="1" key="1">
    <citation type="submission" date="2019-08" db="EMBL/GenBank/DDBJ databases">
        <authorList>
            <person name="Kucharzyk K."/>
            <person name="Murdoch R.W."/>
            <person name="Higgins S."/>
            <person name="Loffler F."/>
        </authorList>
    </citation>
    <scope>NUCLEOTIDE SEQUENCE</scope>
</reference>
<dbReference type="AlphaFoldDB" id="A0A645FIR4"/>
<comment type="caution">
    <text evidence="1">The sequence shown here is derived from an EMBL/GenBank/DDBJ whole genome shotgun (WGS) entry which is preliminary data.</text>
</comment>
<evidence type="ECO:0000313" key="1">
    <source>
        <dbReference type="EMBL" id="MPN14247.1"/>
    </source>
</evidence>